<protein>
    <submittedName>
        <fullName evidence="5">Bacteriohemerythrin</fullName>
    </submittedName>
</protein>
<dbReference type="Proteomes" id="UP001597304">
    <property type="component" value="Unassembled WGS sequence"/>
</dbReference>
<evidence type="ECO:0000256" key="2">
    <source>
        <dbReference type="ARBA" id="ARBA00022723"/>
    </source>
</evidence>
<dbReference type="InterPro" id="IPR012827">
    <property type="entry name" value="Hemerythrin_metal-bd"/>
</dbReference>
<dbReference type="InterPro" id="IPR012312">
    <property type="entry name" value="Hemerythrin-like"/>
</dbReference>
<evidence type="ECO:0000313" key="6">
    <source>
        <dbReference type="Proteomes" id="UP001597304"/>
    </source>
</evidence>
<evidence type="ECO:0000259" key="4">
    <source>
        <dbReference type="Pfam" id="PF01814"/>
    </source>
</evidence>
<dbReference type="SUPFAM" id="SSF47188">
    <property type="entry name" value="Hemerythrin-like"/>
    <property type="match status" value="1"/>
</dbReference>
<accession>A0ABW4KUX5</accession>
<evidence type="ECO:0000313" key="5">
    <source>
        <dbReference type="EMBL" id="MFD1711068.1"/>
    </source>
</evidence>
<dbReference type="InterPro" id="IPR050669">
    <property type="entry name" value="Hemerythrin"/>
</dbReference>
<dbReference type="PANTHER" id="PTHR37164:SF1">
    <property type="entry name" value="BACTERIOHEMERYTHRIN"/>
    <property type="match status" value="1"/>
</dbReference>
<proteinExistence type="inferred from homology"/>
<organism evidence="5 6">
    <name type="scientific">Ottowia flava</name>
    <dbReference type="NCBI Taxonomy" id="2675430"/>
    <lineage>
        <taxon>Bacteria</taxon>
        <taxon>Pseudomonadati</taxon>
        <taxon>Pseudomonadota</taxon>
        <taxon>Betaproteobacteria</taxon>
        <taxon>Burkholderiales</taxon>
        <taxon>Comamonadaceae</taxon>
        <taxon>Ottowia</taxon>
    </lineage>
</organism>
<comment type="similarity">
    <text evidence="1">Belongs to the hemerythrin family.</text>
</comment>
<keyword evidence="3" id="KW-0408">Iron</keyword>
<gene>
    <name evidence="5" type="ORF">ACFSF0_10650</name>
</gene>
<keyword evidence="6" id="KW-1185">Reference proteome</keyword>
<name>A0ABW4KUX5_9BURK</name>
<feature type="domain" description="Hemerythrin-like" evidence="4">
    <location>
        <begin position="29"/>
        <end position="126"/>
    </location>
</feature>
<dbReference type="EMBL" id="JBHUEJ010000019">
    <property type="protein sequence ID" value="MFD1711068.1"/>
    <property type="molecule type" value="Genomic_DNA"/>
</dbReference>
<dbReference type="RefSeq" id="WP_147911438.1">
    <property type="nucleotide sequence ID" value="NZ_JBHUEJ010000019.1"/>
</dbReference>
<dbReference type="Gene3D" id="1.20.120.50">
    <property type="entry name" value="Hemerythrin-like"/>
    <property type="match status" value="1"/>
</dbReference>
<evidence type="ECO:0000256" key="3">
    <source>
        <dbReference type="ARBA" id="ARBA00023004"/>
    </source>
</evidence>
<sequence>MSSIALDHPAATTDALRWRDGFLLGHAPLDDMHREFVEVVAALQTAPDADLPAALARVTEHLVAHFAQEDGWMQSTGYPATECHVNEHAAVLATAREMPALLAAGRTEVCRRFAQELASWFPGHADYLDAPLAHWMVHQRFGAGKPVVIKRRDAA</sequence>
<dbReference type="Pfam" id="PF01814">
    <property type="entry name" value="Hemerythrin"/>
    <property type="match status" value="1"/>
</dbReference>
<evidence type="ECO:0000256" key="1">
    <source>
        <dbReference type="ARBA" id="ARBA00010587"/>
    </source>
</evidence>
<dbReference type="PANTHER" id="PTHR37164">
    <property type="entry name" value="BACTERIOHEMERYTHRIN"/>
    <property type="match status" value="1"/>
</dbReference>
<comment type="caution">
    <text evidence="5">The sequence shown here is derived from an EMBL/GenBank/DDBJ whole genome shotgun (WGS) entry which is preliminary data.</text>
</comment>
<dbReference type="CDD" id="cd12107">
    <property type="entry name" value="Hemerythrin"/>
    <property type="match status" value="1"/>
</dbReference>
<keyword evidence="2" id="KW-0479">Metal-binding</keyword>
<dbReference type="InterPro" id="IPR035938">
    <property type="entry name" value="Hemerythrin-like_sf"/>
</dbReference>
<dbReference type="NCBIfam" id="TIGR02481">
    <property type="entry name" value="hemeryth_dom"/>
    <property type="match status" value="1"/>
</dbReference>
<reference evidence="6" key="1">
    <citation type="journal article" date="2019" name="Int. J. Syst. Evol. Microbiol.">
        <title>The Global Catalogue of Microorganisms (GCM) 10K type strain sequencing project: providing services to taxonomists for standard genome sequencing and annotation.</title>
        <authorList>
            <consortium name="The Broad Institute Genomics Platform"/>
            <consortium name="The Broad Institute Genome Sequencing Center for Infectious Disease"/>
            <person name="Wu L."/>
            <person name="Ma J."/>
        </authorList>
    </citation>
    <scope>NUCLEOTIDE SEQUENCE [LARGE SCALE GENOMIC DNA]</scope>
    <source>
        <strain evidence="6">LMG 29247</strain>
    </source>
</reference>